<organism evidence="1 2">
    <name type="scientific">Mycobacterium phage LilMcDreamy</name>
    <dbReference type="NCBI Taxonomy" id="2652422"/>
    <lineage>
        <taxon>Viruses</taxon>
        <taxon>Duplodnaviria</taxon>
        <taxon>Heunggongvirae</taxon>
        <taxon>Uroviricota</taxon>
        <taxon>Caudoviricetes</taxon>
        <taxon>Bclasvirinae</taxon>
        <taxon>Lilmcdreamyvirus</taxon>
        <taxon>Lilmcdreamyvirus lilmcdreamy</taxon>
    </lineage>
</organism>
<dbReference type="RefSeq" id="YP_009949620.1">
    <property type="nucleotide sequence ID" value="NC_051582.1"/>
</dbReference>
<dbReference type="GeneID" id="60321026"/>
<sequence>MTAAFIATPQQLAEVPDGTIISWLRINGDPTSEAVAFVRVEHPDCDVLGLCTDPRCPGPTVWISPGGWDPMSIEQADVRFPATVIRWGEVNASEAPVQVQTLETGGSYVRVAALDAAVQLFKGDNAIGWVLPRNGEGPFLDPLFDVAKAFETHLYRDDLADAMNAVVDSGLVGEQAYEAWLDRDRAAAGEPTDVVTGEIAADDEVRYRRDGL</sequence>
<evidence type="ECO:0000313" key="1">
    <source>
        <dbReference type="EMBL" id="QFP94676.1"/>
    </source>
</evidence>
<gene>
    <name evidence="1" type="primary">56</name>
    <name evidence="1" type="ORF">SEA_LILMCDREAMY_56</name>
</gene>
<keyword evidence="2" id="KW-1185">Reference proteome</keyword>
<protein>
    <submittedName>
        <fullName evidence="1">Uncharacterized protein</fullName>
    </submittedName>
</protein>
<accession>A0A5P8D6M9</accession>
<proteinExistence type="predicted"/>
<dbReference type="KEGG" id="vg:60321026"/>
<evidence type="ECO:0000313" key="2">
    <source>
        <dbReference type="Proteomes" id="UP000325405"/>
    </source>
</evidence>
<name>A0A5P8D6M9_9CAUD</name>
<reference evidence="1 2" key="1">
    <citation type="submission" date="2019-08" db="EMBL/GenBank/DDBJ databases">
        <authorList>
            <person name="Lippold A."/>
            <person name="Marlatt M."/>
            <person name="Cooper K."/>
            <person name="Frohnapfel E."/>
            <person name="Glenski M."/>
            <person name="Johnson H."/>
            <person name="Johnson K."/>
            <person name="Tjaden E."/>
            <person name="Troeh S."/>
            <person name="Hayes S."/>
            <person name="Ettinger A.-S.H."/>
            <person name="Ettinger W.F."/>
            <person name="Haydock J."/>
            <person name="Anders K.R."/>
            <person name="Garlena R.A."/>
            <person name="Russell D.A."/>
            <person name="Pope W.H."/>
            <person name="Jacobs-Sera D."/>
            <person name="Hatfull G.F."/>
        </authorList>
    </citation>
    <scope>NUCLEOTIDE SEQUENCE [LARGE SCALE GENOMIC DNA]</scope>
</reference>
<dbReference type="Proteomes" id="UP000325405">
    <property type="component" value="Segment"/>
</dbReference>
<dbReference type="EMBL" id="MN284893">
    <property type="protein sequence ID" value="QFP94676.1"/>
    <property type="molecule type" value="Genomic_DNA"/>
</dbReference>